<reference evidence="2 3" key="1">
    <citation type="submission" date="2017-07" db="EMBL/GenBank/DDBJ databases">
        <title>Phylogenetic study on the rhizospheric bacterium Ochrobactrum sp. A44.</title>
        <authorList>
            <person name="Krzyzanowska D.M."/>
            <person name="Ossowicki A."/>
            <person name="Rajewska M."/>
            <person name="Maciag T."/>
            <person name="Kaczynski Z."/>
            <person name="Czerwicka M."/>
            <person name="Jafra S."/>
        </authorList>
    </citation>
    <scope>NUCLEOTIDE SEQUENCE [LARGE SCALE GENOMIC DNA]</scope>
    <source>
        <strain evidence="2 3">PR17</strain>
    </source>
</reference>
<feature type="region of interest" description="Disordered" evidence="1">
    <location>
        <begin position="18"/>
        <end position="37"/>
    </location>
</feature>
<proteinExistence type="predicted"/>
<gene>
    <name evidence="2" type="ORF">CEV32_4985</name>
</gene>
<dbReference type="AlphaFoldDB" id="A0A256FVE7"/>
<accession>A0A256FVE7</accession>
<organism evidence="2 3">
    <name type="scientific">Brucella rhizosphaerae</name>
    <dbReference type="NCBI Taxonomy" id="571254"/>
    <lineage>
        <taxon>Bacteria</taxon>
        <taxon>Pseudomonadati</taxon>
        <taxon>Pseudomonadota</taxon>
        <taxon>Alphaproteobacteria</taxon>
        <taxon>Hyphomicrobiales</taxon>
        <taxon>Brucellaceae</taxon>
        <taxon>Brucella/Ochrobactrum group</taxon>
        <taxon>Brucella</taxon>
    </lineage>
</organism>
<evidence type="ECO:0000256" key="1">
    <source>
        <dbReference type="SAM" id="MobiDB-lite"/>
    </source>
</evidence>
<dbReference type="Proteomes" id="UP000216345">
    <property type="component" value="Unassembled WGS sequence"/>
</dbReference>
<comment type="caution">
    <text evidence="2">The sequence shown here is derived from an EMBL/GenBank/DDBJ whole genome shotgun (WGS) entry which is preliminary data.</text>
</comment>
<keyword evidence="3" id="KW-1185">Reference proteome</keyword>
<feature type="non-terminal residue" evidence="2">
    <location>
        <position position="1"/>
    </location>
</feature>
<sequence>ENENGKLIAGITGQYGNAHSSIDNLTGDGSGEINTQG</sequence>
<protein>
    <submittedName>
        <fullName evidence="2">Uncharacterized protein</fullName>
    </submittedName>
</protein>
<dbReference type="EMBL" id="NNRK01000010">
    <property type="protein sequence ID" value="OYR18686.1"/>
    <property type="molecule type" value="Genomic_DNA"/>
</dbReference>
<evidence type="ECO:0000313" key="2">
    <source>
        <dbReference type="EMBL" id="OYR18686.1"/>
    </source>
</evidence>
<evidence type="ECO:0000313" key="3">
    <source>
        <dbReference type="Proteomes" id="UP000216345"/>
    </source>
</evidence>
<name>A0A256FVE7_9HYPH</name>